<reference evidence="1 2" key="1">
    <citation type="journal article" date="2018" name="BMC Genomics">
        <title>Genomic evidence for intraspecific hybridization in a clonal and extremely halotolerant yeast.</title>
        <authorList>
            <person name="Gostincar C."/>
            <person name="Stajich J.E."/>
            <person name="Zupancic J."/>
            <person name="Zalar P."/>
            <person name="Gunde-Cimerman N."/>
        </authorList>
    </citation>
    <scope>NUCLEOTIDE SEQUENCE [LARGE SCALE GENOMIC DNA]</scope>
    <source>
        <strain evidence="1 2">EXF-6654</strain>
    </source>
</reference>
<evidence type="ECO:0000313" key="1">
    <source>
        <dbReference type="EMBL" id="RMX94723.1"/>
    </source>
</evidence>
<dbReference type="EMBL" id="QWIK01001434">
    <property type="protein sequence ID" value="RMX94723.1"/>
    <property type="molecule type" value="Genomic_DNA"/>
</dbReference>
<gene>
    <name evidence="1" type="ORF">D0868_12141</name>
</gene>
<dbReference type="AlphaFoldDB" id="A0A3M6XVB9"/>
<sequence>MYSYDTEGALVGTSDVLRYVTVTSCPLAMKTNDLADQTKAQQSNEIFLTTTDHTWEIKWLLDFFKFLLDSTGQTPDTLTCDSFEKYFSQKDKSGNDNRLEAVFNSLPSEKWMGGFALMTNFMNKQNKNLIAGIPNLKAALRCQVEKRAVTGKMSVEESVDRVKGKTALLRRRMSIGTCRYLPPS</sequence>
<organism evidence="1 2">
    <name type="scientific">Hortaea werneckii</name>
    <name type="common">Black yeast</name>
    <name type="synonym">Cladosporium werneckii</name>
    <dbReference type="NCBI Taxonomy" id="91943"/>
    <lineage>
        <taxon>Eukaryota</taxon>
        <taxon>Fungi</taxon>
        <taxon>Dikarya</taxon>
        <taxon>Ascomycota</taxon>
        <taxon>Pezizomycotina</taxon>
        <taxon>Dothideomycetes</taxon>
        <taxon>Dothideomycetidae</taxon>
        <taxon>Mycosphaerellales</taxon>
        <taxon>Teratosphaeriaceae</taxon>
        <taxon>Hortaea</taxon>
    </lineage>
</organism>
<evidence type="ECO:0000313" key="2">
    <source>
        <dbReference type="Proteomes" id="UP000282582"/>
    </source>
</evidence>
<accession>A0A3M6XVB9</accession>
<protein>
    <submittedName>
        <fullName evidence="1">Uncharacterized protein</fullName>
    </submittedName>
</protein>
<comment type="caution">
    <text evidence="1">The sequence shown here is derived from an EMBL/GenBank/DDBJ whole genome shotgun (WGS) entry which is preliminary data.</text>
</comment>
<proteinExistence type="predicted"/>
<dbReference type="Proteomes" id="UP000282582">
    <property type="component" value="Unassembled WGS sequence"/>
</dbReference>
<name>A0A3M6XVB9_HORWE</name>